<dbReference type="AlphaFoldDB" id="A0A3Q1FYC3"/>
<evidence type="ECO:0000313" key="2">
    <source>
        <dbReference type="Proteomes" id="UP000257200"/>
    </source>
</evidence>
<dbReference type="PANTHER" id="PTHR43917:SF9">
    <property type="entry name" value="GLUTATHIONE S-TRANSFERASE THETA-1"/>
    <property type="match status" value="1"/>
</dbReference>
<dbReference type="Gene3D" id="1.20.1050.10">
    <property type="match status" value="1"/>
</dbReference>
<dbReference type="InParanoid" id="A0A3Q1FYC3"/>
<dbReference type="GO" id="GO:0006749">
    <property type="term" value="P:glutathione metabolic process"/>
    <property type="evidence" value="ECO:0007669"/>
    <property type="project" value="TreeGrafter"/>
</dbReference>
<sequence length="126" mass="14394">SPCKQCNFLPQSKNMLRVIGDSKLSVCVFWLLSLIAAIVEYLAQKHSAPDHWCPAELQQRARLTEYLSWQPTNIALNCARVFLLRAFYPVVTDTEVPKDKMDEVLADETIGSKTSQRQLVARNYNH</sequence>
<proteinExistence type="predicted"/>
<dbReference type="GO" id="GO:0004364">
    <property type="term" value="F:glutathione transferase activity"/>
    <property type="evidence" value="ECO:0007669"/>
    <property type="project" value="TreeGrafter"/>
</dbReference>
<dbReference type="Proteomes" id="UP000257200">
    <property type="component" value="Unplaced"/>
</dbReference>
<protein>
    <submittedName>
        <fullName evidence="1">Uncharacterized protein</fullName>
    </submittedName>
</protein>
<dbReference type="Ensembl" id="ENSAPOT00000018876.1">
    <property type="protein sequence ID" value="ENSAPOP00000011330.1"/>
    <property type="gene ID" value="ENSAPOG00000013884.1"/>
</dbReference>
<keyword evidence="2" id="KW-1185">Reference proteome</keyword>
<organism evidence="1 2">
    <name type="scientific">Acanthochromis polyacanthus</name>
    <name type="common">spiny chromis</name>
    <dbReference type="NCBI Taxonomy" id="80966"/>
    <lineage>
        <taxon>Eukaryota</taxon>
        <taxon>Metazoa</taxon>
        <taxon>Chordata</taxon>
        <taxon>Craniata</taxon>
        <taxon>Vertebrata</taxon>
        <taxon>Euteleostomi</taxon>
        <taxon>Actinopterygii</taxon>
        <taxon>Neopterygii</taxon>
        <taxon>Teleostei</taxon>
        <taxon>Neoteleostei</taxon>
        <taxon>Acanthomorphata</taxon>
        <taxon>Ovalentaria</taxon>
        <taxon>Pomacentridae</taxon>
        <taxon>Acanthochromis</taxon>
    </lineage>
</organism>
<reference evidence="1" key="2">
    <citation type="submission" date="2025-09" db="UniProtKB">
        <authorList>
            <consortium name="Ensembl"/>
        </authorList>
    </citation>
    <scope>IDENTIFICATION</scope>
</reference>
<reference evidence="1" key="1">
    <citation type="submission" date="2025-08" db="UniProtKB">
        <authorList>
            <consortium name="Ensembl"/>
        </authorList>
    </citation>
    <scope>IDENTIFICATION</scope>
</reference>
<accession>A0A3Q1FYC3</accession>
<dbReference type="STRING" id="80966.ENSAPOP00000011330"/>
<evidence type="ECO:0000313" key="1">
    <source>
        <dbReference type="Ensembl" id="ENSAPOP00000011330.1"/>
    </source>
</evidence>
<dbReference type="GO" id="GO:0005737">
    <property type="term" value="C:cytoplasm"/>
    <property type="evidence" value="ECO:0007669"/>
    <property type="project" value="TreeGrafter"/>
</dbReference>
<name>A0A3Q1FYC3_9TELE</name>
<dbReference type="InterPro" id="IPR051369">
    <property type="entry name" value="GST_Theta"/>
</dbReference>
<dbReference type="PANTHER" id="PTHR43917">
    <property type="match status" value="1"/>
</dbReference>